<evidence type="ECO:0000259" key="2">
    <source>
        <dbReference type="Pfam" id="PF13938"/>
    </source>
</evidence>
<sequence length="251" mass="27598">MIDPREIYDLLLDKSASNTPIQEVIIGLTWTLCEAEGMGLCMSPGIPTRTLPWSGTLVNKPASELTSWVRSWESYQATVGMAVINAIINSDSPLPKTAQPLSPTGPANLSVFEHFLPQIRGKRVAIIGRYPELSRYEKEMNLVVIERQPTGSDLPDPACEYILPESEWVFLTSTSIANKTFPRLAELSKNATLVLMGPTLPWLEEFAEMGVNYLAGVRITNPQALRQTVAEGGGTRIFDTGVQYCVQQISG</sequence>
<dbReference type="AlphaFoldDB" id="U7QDM1"/>
<dbReference type="OrthoDB" id="9806942at2"/>
<dbReference type="SUPFAM" id="SSF159713">
    <property type="entry name" value="Dhaf3308-like"/>
    <property type="match status" value="1"/>
</dbReference>
<dbReference type="Pfam" id="PF04016">
    <property type="entry name" value="DUF364"/>
    <property type="match status" value="1"/>
</dbReference>
<dbReference type="EMBL" id="AUZM01000045">
    <property type="protein sequence ID" value="ERT05944.1"/>
    <property type="molecule type" value="Genomic_DNA"/>
</dbReference>
<feature type="domain" description="Putative heavy-metal chelation" evidence="1">
    <location>
        <begin position="111"/>
        <end position="244"/>
    </location>
</feature>
<dbReference type="InterPro" id="IPR007161">
    <property type="entry name" value="DUF364"/>
</dbReference>
<gene>
    <name evidence="3" type="ORF">M595_4107</name>
</gene>
<feature type="domain" description="DUF4213" evidence="2">
    <location>
        <begin position="8"/>
        <end position="88"/>
    </location>
</feature>
<evidence type="ECO:0000259" key="1">
    <source>
        <dbReference type="Pfam" id="PF04016"/>
    </source>
</evidence>
<comment type="caution">
    <text evidence="3">The sequence shown here is derived from an EMBL/GenBank/DDBJ whole genome shotgun (WGS) entry which is preliminary data.</text>
</comment>
<dbReference type="RefSeq" id="WP_023067796.1">
    <property type="nucleotide sequence ID" value="NZ_AUZM01000045.1"/>
</dbReference>
<dbReference type="InterPro" id="IPR025251">
    <property type="entry name" value="DUF4213"/>
</dbReference>
<organism evidence="3 4">
    <name type="scientific">Lyngbya aestuarii BL J</name>
    <dbReference type="NCBI Taxonomy" id="1348334"/>
    <lineage>
        <taxon>Bacteria</taxon>
        <taxon>Bacillati</taxon>
        <taxon>Cyanobacteriota</taxon>
        <taxon>Cyanophyceae</taxon>
        <taxon>Oscillatoriophycideae</taxon>
        <taxon>Oscillatoriales</taxon>
        <taxon>Microcoleaceae</taxon>
        <taxon>Lyngbya</taxon>
    </lineage>
</organism>
<dbReference type="Gene3D" id="3.40.50.11590">
    <property type="match status" value="1"/>
</dbReference>
<dbReference type="Pfam" id="PF13938">
    <property type="entry name" value="DUF4213"/>
    <property type="match status" value="1"/>
</dbReference>
<proteinExistence type="predicted"/>
<evidence type="ECO:0008006" key="5">
    <source>
        <dbReference type="Google" id="ProtNLM"/>
    </source>
</evidence>
<accession>U7QDM1</accession>
<dbReference type="Proteomes" id="UP000017127">
    <property type="component" value="Unassembled WGS sequence"/>
</dbReference>
<evidence type="ECO:0000313" key="3">
    <source>
        <dbReference type="EMBL" id="ERT05944.1"/>
    </source>
</evidence>
<reference evidence="3 4" key="1">
    <citation type="journal article" date="2013" name="Front. Microbiol.">
        <title>Comparative genomic analyses of the cyanobacterium, Lyngbya aestuarii BL J, a powerful hydrogen producer.</title>
        <authorList>
            <person name="Kothari A."/>
            <person name="Vaughn M."/>
            <person name="Garcia-Pichel F."/>
        </authorList>
    </citation>
    <scope>NUCLEOTIDE SEQUENCE [LARGE SCALE GENOMIC DNA]</scope>
    <source>
        <strain evidence="3 4">BL J</strain>
    </source>
</reference>
<dbReference type="Gene3D" id="3.30.390.100">
    <property type="match status" value="1"/>
</dbReference>
<name>U7QDM1_9CYAN</name>
<dbReference type="PATRIC" id="fig|1348334.3.peg.3973"/>
<keyword evidence="4" id="KW-1185">Reference proteome</keyword>
<protein>
    <recommendedName>
        <fullName evidence="5">Heavy-metal chelation domain-containing protein</fullName>
    </recommendedName>
</protein>
<evidence type="ECO:0000313" key="4">
    <source>
        <dbReference type="Proteomes" id="UP000017127"/>
    </source>
</evidence>